<name>A0ABT3NUK4_9PROT</name>
<dbReference type="SUPFAM" id="SSF53448">
    <property type="entry name" value="Nucleotide-diphospho-sugar transferases"/>
    <property type="match status" value="1"/>
</dbReference>
<accession>A0ABT3NUK4</accession>
<evidence type="ECO:0000259" key="1">
    <source>
        <dbReference type="Pfam" id="PF00483"/>
    </source>
</evidence>
<proteinExistence type="predicted"/>
<dbReference type="PANTHER" id="PTHR22572">
    <property type="entry name" value="SUGAR-1-PHOSPHATE GUANYL TRANSFERASE"/>
    <property type="match status" value="1"/>
</dbReference>
<dbReference type="InterPro" id="IPR029044">
    <property type="entry name" value="Nucleotide-diphossugar_trans"/>
</dbReference>
<sequence length="239" mass="25592">MIPREAVVLAGGLGTRLRPVVSDVPKPLAPVAGRPFLFWLLEALARQGIARVVLANGYMGDRIEQDVGPRFAGMEITHAREEVPLGTGGALWAALRLCREERVFALNGDTWLGVSLAAMAEEAPAADIVLAVRRVEDRSRFGSMRLEGNRVLGLAEKGASGEGLVNGGVYLLRRDLPARRPMPEAFNLETGILAEPGTLDVRAHVTEAPFLDIGTPEDHRAAQTLIPAWAAGPAARENA</sequence>
<dbReference type="RefSeq" id="WP_301589784.1">
    <property type="nucleotide sequence ID" value="NZ_JAPFQI010000005.1"/>
</dbReference>
<protein>
    <submittedName>
        <fullName evidence="2">Sugar phosphate nucleotidyltransferase</fullName>
    </submittedName>
</protein>
<dbReference type="InterPro" id="IPR050486">
    <property type="entry name" value="Mannose-1P_guanyltransferase"/>
</dbReference>
<keyword evidence="3" id="KW-1185">Reference proteome</keyword>
<dbReference type="Proteomes" id="UP001526430">
    <property type="component" value="Unassembled WGS sequence"/>
</dbReference>
<dbReference type="Gene3D" id="3.90.550.10">
    <property type="entry name" value="Spore Coat Polysaccharide Biosynthesis Protein SpsA, Chain A"/>
    <property type="match status" value="1"/>
</dbReference>
<dbReference type="InterPro" id="IPR005835">
    <property type="entry name" value="NTP_transferase_dom"/>
</dbReference>
<reference evidence="2 3" key="1">
    <citation type="submission" date="2022-10" db="EMBL/GenBank/DDBJ databases">
        <title>Roseococcus glaciei nov., sp. nov., isolated from glacier.</title>
        <authorList>
            <person name="Liu Q."/>
            <person name="Xin Y.-H."/>
        </authorList>
    </citation>
    <scope>NUCLEOTIDE SEQUENCE [LARGE SCALE GENOMIC DNA]</scope>
    <source>
        <strain evidence="2 3">MDT2-1-1</strain>
    </source>
</reference>
<dbReference type="Pfam" id="PF00483">
    <property type="entry name" value="NTP_transferase"/>
    <property type="match status" value="1"/>
</dbReference>
<organism evidence="2 3">
    <name type="scientific">Sabulicella glaciei</name>
    <dbReference type="NCBI Taxonomy" id="2984948"/>
    <lineage>
        <taxon>Bacteria</taxon>
        <taxon>Pseudomonadati</taxon>
        <taxon>Pseudomonadota</taxon>
        <taxon>Alphaproteobacteria</taxon>
        <taxon>Acetobacterales</taxon>
        <taxon>Acetobacteraceae</taxon>
        <taxon>Sabulicella</taxon>
    </lineage>
</organism>
<evidence type="ECO:0000313" key="2">
    <source>
        <dbReference type="EMBL" id="MCW8085833.1"/>
    </source>
</evidence>
<comment type="caution">
    <text evidence="2">The sequence shown here is derived from an EMBL/GenBank/DDBJ whole genome shotgun (WGS) entry which is preliminary data.</text>
</comment>
<gene>
    <name evidence="2" type="ORF">OF850_09370</name>
</gene>
<feature type="domain" description="Nucleotidyl transferase" evidence="1">
    <location>
        <begin position="6"/>
        <end position="176"/>
    </location>
</feature>
<dbReference type="EMBL" id="JAPFQI010000005">
    <property type="protein sequence ID" value="MCW8085833.1"/>
    <property type="molecule type" value="Genomic_DNA"/>
</dbReference>
<evidence type="ECO:0000313" key="3">
    <source>
        <dbReference type="Proteomes" id="UP001526430"/>
    </source>
</evidence>